<dbReference type="RefSeq" id="WP_193435747.1">
    <property type="nucleotide sequence ID" value="NZ_CP063144.1"/>
</dbReference>
<feature type="domain" description="DUF447" evidence="1">
    <location>
        <begin position="9"/>
        <end position="110"/>
    </location>
</feature>
<gene>
    <name evidence="2" type="ORF">IMZ38_04645</name>
</gene>
<dbReference type="Gene3D" id="2.30.110.10">
    <property type="entry name" value="Electron Transport, Fmn-binding Protein, Chain A"/>
    <property type="match status" value="1"/>
</dbReference>
<dbReference type="Proteomes" id="UP000593766">
    <property type="component" value="Chromosome"/>
</dbReference>
<dbReference type="Pfam" id="PF04289">
    <property type="entry name" value="DUF447_N"/>
    <property type="match status" value="1"/>
</dbReference>
<dbReference type="AlphaFoldDB" id="A0A7M1USE2"/>
<sequence length="205" mass="23641">MKIREKVWYEGIVSVLAGEQPYFTPLGFQIVNGVVKLKVYSSAKTSSLLTIYPEAVLNITDDPYLFFLSTFKEQTGGIPKDEVEFINGYPVLRKAYGYIMMKRRKFSPQGEVLLFDYNIEKIMDNPLYCDNIEPYSRCRAFLIEMIIYASKIRDVSIKEGAGDLLNRFEKSLDYSYEIVIKTCMDQAELGIANKLKEMVSGWLRK</sequence>
<dbReference type="GeneID" id="59454681"/>
<accession>A0A7M1USE2</accession>
<evidence type="ECO:0000313" key="3">
    <source>
        <dbReference type="Proteomes" id="UP000593766"/>
    </source>
</evidence>
<dbReference type="InterPro" id="IPR007386">
    <property type="entry name" value="DUF447_N"/>
</dbReference>
<evidence type="ECO:0000313" key="2">
    <source>
        <dbReference type="EMBL" id="QOR93942.1"/>
    </source>
</evidence>
<evidence type="ECO:0000259" key="1">
    <source>
        <dbReference type="Pfam" id="PF04289"/>
    </source>
</evidence>
<dbReference type="SUPFAM" id="SSF50475">
    <property type="entry name" value="FMN-binding split barrel"/>
    <property type="match status" value="1"/>
</dbReference>
<dbReference type="KEGG" id="tcs:IMZ38_04645"/>
<reference evidence="2 3" key="1">
    <citation type="submission" date="2020-10" db="EMBL/GenBank/DDBJ databases">
        <title>Complete genome sequence of Thermosphaera aggregans strain 3507.</title>
        <authorList>
            <person name="Zayulina K.S."/>
            <person name="Elcheninov A.G."/>
            <person name="Toshchakov S.V."/>
            <person name="Kublanov I.V."/>
            <person name="Kochetkova T.V."/>
        </authorList>
    </citation>
    <scope>NUCLEOTIDE SEQUENCE [LARGE SCALE GENOMIC DNA]</scope>
    <source>
        <strain evidence="2 3">3507</strain>
    </source>
</reference>
<organism evidence="2 3">
    <name type="scientific">Thermosphaera chiliense</name>
    <dbReference type="NCBI Taxonomy" id="3402707"/>
    <lineage>
        <taxon>Archaea</taxon>
        <taxon>Thermoproteota</taxon>
        <taxon>Thermoprotei</taxon>
        <taxon>Desulfurococcales</taxon>
        <taxon>Desulfurococcaceae</taxon>
        <taxon>Thermosphaera</taxon>
    </lineage>
</organism>
<dbReference type="EMBL" id="CP063144">
    <property type="protein sequence ID" value="QOR93942.1"/>
    <property type="molecule type" value="Genomic_DNA"/>
</dbReference>
<dbReference type="OrthoDB" id="17281at2157"/>
<keyword evidence="3" id="KW-1185">Reference proteome</keyword>
<proteinExistence type="predicted"/>
<name>A0A7M1USE2_9CREN</name>
<dbReference type="InterPro" id="IPR012349">
    <property type="entry name" value="Split_barrel_FMN-bd"/>
</dbReference>
<protein>
    <submittedName>
        <fullName evidence="2">DUF447 family protein</fullName>
    </submittedName>
</protein>